<reference evidence="2 3" key="2">
    <citation type="journal article" date="2017" name="Nature">
        <title>The Apostasia genome and the evolution of orchids.</title>
        <authorList>
            <person name="Zhang G.Q."/>
            <person name="Liu K.W."/>
            <person name="Li Z."/>
            <person name="Lohaus R."/>
            <person name="Hsiao Y.Y."/>
            <person name="Niu S.C."/>
            <person name="Wang J.Y."/>
            <person name="Lin Y.C."/>
            <person name="Xu Q."/>
            <person name="Chen L.J."/>
            <person name="Yoshida K."/>
            <person name="Fujiwara S."/>
            <person name="Wang Z.W."/>
            <person name="Zhang Y.Q."/>
            <person name="Mitsuda N."/>
            <person name="Wang M."/>
            <person name="Liu G.H."/>
            <person name="Pecoraro L."/>
            <person name="Huang H.X."/>
            <person name="Xiao X.J."/>
            <person name="Lin M."/>
            <person name="Wu X.Y."/>
            <person name="Wu W.L."/>
            <person name="Chen Y.Y."/>
            <person name="Chang S.B."/>
            <person name="Sakamoto S."/>
            <person name="Ohme-Takagi M."/>
            <person name="Yagi M."/>
            <person name="Zeng S.J."/>
            <person name="Shen C.Y."/>
            <person name="Yeh C.M."/>
            <person name="Luo Y.B."/>
            <person name="Tsai W.C."/>
            <person name="Van de Peer Y."/>
            <person name="Liu Z.J."/>
        </authorList>
    </citation>
    <scope>NUCLEOTIDE SEQUENCE [LARGE SCALE GENOMIC DNA]</scope>
    <source>
        <tissue evidence="2">The whole plant</tissue>
    </source>
</reference>
<accession>A0A2I0XGD4</accession>
<dbReference type="InterPro" id="IPR043502">
    <property type="entry name" value="DNA/RNA_pol_sf"/>
</dbReference>
<dbReference type="Proteomes" id="UP000233837">
    <property type="component" value="Unassembled WGS sequence"/>
</dbReference>
<proteinExistence type="predicted"/>
<dbReference type="PANTHER" id="PTHR11439:SF467">
    <property type="entry name" value="INTEGRASE CATALYTIC DOMAIN-CONTAINING PROTEIN"/>
    <property type="match status" value="1"/>
</dbReference>
<sequence>MLTRLKAGTSKPKKIFDLTHIIQPSEPKTYNQASKSAHWRNAMSQEFQALQTQGTWDLVQPNSTMNILGSKWTFRTKYNSDGSVARYKARLVAQGFNQEQGIDYNETFSPVAKTPTIRVLIHIALHHNWPIHQLDVSNAFLHGKLSDTVYMSQPPGFQDSTHPDYVCKLKKALYGLKQSPREWYATLSNHLTDYGFHISASDPSLLKFHSGTTRMYTLVYVDDILLTGNSPTETHKLLSNLHASFQMRNLGSLSQFLGIQTTKTKNGFILHQQAYAKSIIQRAGMDTAKPVATPISCKTTITSKSHAPYDQPQLYRQIIGALQYLTLTRPDIQFAVQQLCQHMQNPLNIHQEALKRLLRYIQGSSALGIPLYRSNLTLTGYVDADWASNNQDRKSISGYCNFLGTSIISWQAKKQNTIARSSTEAEYRALATESTEILWLRQLLEDFHTPQPAPTTVFCDNTSAIALAKNPIFHARTKHIKVDCHFIRDCIKKNKVSVHHICTEDQLADLFTKALPNHRFQLLSSKLTATSLA</sequence>
<dbReference type="EMBL" id="KZ501901">
    <property type="protein sequence ID" value="PKU86976.1"/>
    <property type="molecule type" value="Genomic_DNA"/>
</dbReference>
<feature type="domain" description="Reverse transcriptase Ty1/copia-type" evidence="1">
    <location>
        <begin position="55"/>
        <end position="295"/>
    </location>
</feature>
<reference evidence="2 3" key="1">
    <citation type="journal article" date="2016" name="Sci. Rep.">
        <title>The Dendrobium catenatum Lindl. genome sequence provides insights into polysaccharide synthase, floral development and adaptive evolution.</title>
        <authorList>
            <person name="Zhang G.Q."/>
            <person name="Xu Q."/>
            <person name="Bian C."/>
            <person name="Tsai W.C."/>
            <person name="Yeh C.M."/>
            <person name="Liu K.W."/>
            <person name="Yoshida K."/>
            <person name="Zhang L.S."/>
            <person name="Chang S.B."/>
            <person name="Chen F."/>
            <person name="Shi Y."/>
            <person name="Su Y.Y."/>
            <person name="Zhang Y.Q."/>
            <person name="Chen L.J."/>
            <person name="Yin Y."/>
            <person name="Lin M."/>
            <person name="Huang H."/>
            <person name="Deng H."/>
            <person name="Wang Z.W."/>
            <person name="Zhu S.L."/>
            <person name="Zhao X."/>
            <person name="Deng C."/>
            <person name="Niu S.C."/>
            <person name="Huang J."/>
            <person name="Wang M."/>
            <person name="Liu G.H."/>
            <person name="Yang H.J."/>
            <person name="Xiao X.J."/>
            <person name="Hsiao Y.Y."/>
            <person name="Wu W.L."/>
            <person name="Chen Y.Y."/>
            <person name="Mitsuda N."/>
            <person name="Ohme-Takagi M."/>
            <person name="Luo Y.B."/>
            <person name="Van de Peer Y."/>
            <person name="Liu Z.J."/>
        </authorList>
    </citation>
    <scope>NUCLEOTIDE SEQUENCE [LARGE SCALE GENOMIC DNA]</scope>
    <source>
        <tissue evidence="2">The whole plant</tissue>
    </source>
</reference>
<dbReference type="Pfam" id="PF07727">
    <property type="entry name" value="RVT_2"/>
    <property type="match status" value="1"/>
</dbReference>
<dbReference type="PANTHER" id="PTHR11439">
    <property type="entry name" value="GAG-POL-RELATED RETROTRANSPOSON"/>
    <property type="match status" value="1"/>
</dbReference>
<organism evidence="2 3">
    <name type="scientific">Dendrobium catenatum</name>
    <dbReference type="NCBI Taxonomy" id="906689"/>
    <lineage>
        <taxon>Eukaryota</taxon>
        <taxon>Viridiplantae</taxon>
        <taxon>Streptophyta</taxon>
        <taxon>Embryophyta</taxon>
        <taxon>Tracheophyta</taxon>
        <taxon>Spermatophyta</taxon>
        <taxon>Magnoliopsida</taxon>
        <taxon>Liliopsida</taxon>
        <taxon>Asparagales</taxon>
        <taxon>Orchidaceae</taxon>
        <taxon>Epidendroideae</taxon>
        <taxon>Malaxideae</taxon>
        <taxon>Dendrobiinae</taxon>
        <taxon>Dendrobium</taxon>
    </lineage>
</organism>
<dbReference type="SUPFAM" id="SSF56672">
    <property type="entry name" value="DNA/RNA polymerases"/>
    <property type="match status" value="1"/>
</dbReference>
<evidence type="ECO:0000313" key="2">
    <source>
        <dbReference type="EMBL" id="PKU86976.1"/>
    </source>
</evidence>
<evidence type="ECO:0000313" key="3">
    <source>
        <dbReference type="Proteomes" id="UP000233837"/>
    </source>
</evidence>
<dbReference type="InterPro" id="IPR013103">
    <property type="entry name" value="RVT_2"/>
</dbReference>
<dbReference type="AlphaFoldDB" id="A0A2I0XGD4"/>
<dbReference type="CDD" id="cd09272">
    <property type="entry name" value="RNase_HI_RT_Ty1"/>
    <property type="match status" value="1"/>
</dbReference>
<evidence type="ECO:0000259" key="1">
    <source>
        <dbReference type="Pfam" id="PF07727"/>
    </source>
</evidence>
<keyword evidence="3" id="KW-1185">Reference proteome</keyword>
<name>A0A2I0XGD4_9ASPA</name>
<gene>
    <name evidence="2" type="ORF">MA16_Dca013923</name>
</gene>
<protein>
    <submittedName>
        <fullName evidence="2">Retrovirus-related Pol polyprotein from transposon TNT 1-94</fullName>
    </submittedName>
</protein>